<keyword evidence="3 7" id="KW-0812">Transmembrane</keyword>
<sequence length="537" mass="59322">MFLFLNIQLSLSRTMNENEPDQSSGSFHEVSLAGLPDPIMTIKTKKERAPSDKQPAITPKGYVIIVVLFTINLLNYMDRLTISAVLTSVTRYYDLTSSQGGLLQTVFIVFFMAVAPICGWLGDRYNRKWIMVGGLLVWIAAVLASTFVPSNMFYLFLFFRGMVGTGEASYSVIAPTVIADMFKSTVRSKVLMVFYLAIPLGSGLGYMVGSTISSAMGAWQWGLRVTPIFGAVCVFILVLFVEEPEREVLEKVKDDENASIWKDITYLLKNKTYFFSTWGYTFIIFAVGTLSWWAPSTIEYAIADRNGLNSTEDLEPSEKDSVGTIFGGITLISGLVGVITGTLFATAWKNGTYCFKNHSSIRADVFVCIIGSVIATPLLFVALYTIDVGLTLAYIFIFFTTTSLSLNWACNVDLLMYIVVPRKRNIASAVQTSVGHAFGDASGPYIVGFISDLISKGDSSPGTKFTSLRTAFLLPNALLVLSGIMYIIAAFTLPHDLSKLENIEIQYHKGTETINSIKKLKNTVGDSTKEKYMQQEY</sequence>
<dbReference type="PANTHER" id="PTHR23505:SF79">
    <property type="entry name" value="PROTEIN SPINSTER"/>
    <property type="match status" value="1"/>
</dbReference>
<dbReference type="SUPFAM" id="SSF103473">
    <property type="entry name" value="MFS general substrate transporter"/>
    <property type="match status" value="1"/>
</dbReference>
<dbReference type="CDD" id="cd17328">
    <property type="entry name" value="MFS_spinster_like"/>
    <property type="match status" value="1"/>
</dbReference>
<feature type="transmembrane region" description="Helical" evidence="7">
    <location>
        <begin position="61"/>
        <end position="82"/>
    </location>
</feature>
<evidence type="ECO:0000256" key="1">
    <source>
        <dbReference type="ARBA" id="ARBA00004141"/>
    </source>
</evidence>
<dbReference type="PANTHER" id="PTHR23505">
    <property type="entry name" value="SPINSTER"/>
    <property type="match status" value="1"/>
</dbReference>
<dbReference type="eggNOG" id="KOG1330">
    <property type="taxonomic scope" value="Eukaryota"/>
</dbReference>
<feature type="transmembrane region" description="Helical" evidence="7">
    <location>
        <begin position="272"/>
        <end position="294"/>
    </location>
</feature>
<accession>A0A1I7RNI3</accession>
<dbReference type="InterPro" id="IPR044770">
    <property type="entry name" value="MFS_spinster-like"/>
</dbReference>
<dbReference type="InterPro" id="IPR020846">
    <property type="entry name" value="MFS_dom"/>
</dbReference>
<feature type="transmembrane region" description="Helical" evidence="7">
    <location>
        <begin position="190"/>
        <end position="209"/>
    </location>
</feature>
<evidence type="ECO:0000256" key="5">
    <source>
        <dbReference type="ARBA" id="ARBA00023136"/>
    </source>
</evidence>
<dbReference type="InterPro" id="IPR036259">
    <property type="entry name" value="MFS_trans_sf"/>
</dbReference>
<feature type="transmembrane region" description="Helical" evidence="7">
    <location>
        <begin position="221"/>
        <end position="241"/>
    </location>
</feature>
<keyword evidence="4 7" id="KW-1133">Transmembrane helix</keyword>
<dbReference type="Gene3D" id="1.20.1250.20">
    <property type="entry name" value="MFS general substrate transporter like domains"/>
    <property type="match status" value="1"/>
</dbReference>
<comment type="similarity">
    <text evidence="6">Belongs to the major facilitator superfamily. Spinster (TC 2.A.1.49) family.</text>
</comment>
<name>A0A1I7RNI3_BURXY</name>
<evidence type="ECO:0000256" key="7">
    <source>
        <dbReference type="SAM" id="Phobius"/>
    </source>
</evidence>
<feature type="transmembrane region" description="Helical" evidence="7">
    <location>
        <begin position="392"/>
        <end position="420"/>
    </location>
</feature>
<feature type="domain" description="Major facilitator superfamily (MFS) profile" evidence="8">
    <location>
        <begin position="64"/>
        <end position="494"/>
    </location>
</feature>
<comment type="subcellular location">
    <subcellularLocation>
        <location evidence="1">Membrane</location>
        <topology evidence="1">Multi-pass membrane protein</topology>
    </subcellularLocation>
</comment>
<feature type="transmembrane region" description="Helical" evidence="7">
    <location>
        <begin position="102"/>
        <end position="122"/>
    </location>
</feature>
<keyword evidence="5 7" id="KW-0472">Membrane</keyword>
<evidence type="ECO:0000259" key="8">
    <source>
        <dbReference type="PROSITE" id="PS50850"/>
    </source>
</evidence>
<dbReference type="GO" id="GO:0022857">
    <property type="term" value="F:transmembrane transporter activity"/>
    <property type="evidence" value="ECO:0007669"/>
    <property type="project" value="InterPro"/>
</dbReference>
<feature type="transmembrane region" description="Helical" evidence="7">
    <location>
        <begin position="325"/>
        <end position="345"/>
    </location>
</feature>
<evidence type="ECO:0000256" key="3">
    <source>
        <dbReference type="ARBA" id="ARBA00022692"/>
    </source>
</evidence>
<feature type="transmembrane region" description="Helical" evidence="7">
    <location>
        <begin position="154"/>
        <end position="178"/>
    </location>
</feature>
<dbReference type="AlphaFoldDB" id="A0A1I7RNI3"/>
<evidence type="ECO:0000256" key="2">
    <source>
        <dbReference type="ARBA" id="ARBA00022448"/>
    </source>
</evidence>
<evidence type="ECO:0000256" key="6">
    <source>
        <dbReference type="ARBA" id="ARBA00024338"/>
    </source>
</evidence>
<dbReference type="GO" id="GO:0016020">
    <property type="term" value="C:membrane"/>
    <property type="evidence" value="ECO:0007669"/>
    <property type="project" value="UniProtKB-SubCell"/>
</dbReference>
<feature type="transmembrane region" description="Helical" evidence="7">
    <location>
        <begin position="129"/>
        <end position="148"/>
    </location>
</feature>
<evidence type="ECO:0000313" key="10">
    <source>
        <dbReference type="WBParaSite" id="BXY_0226900.1"/>
    </source>
</evidence>
<evidence type="ECO:0000313" key="9">
    <source>
        <dbReference type="Proteomes" id="UP000095284"/>
    </source>
</evidence>
<keyword evidence="2" id="KW-0813">Transport</keyword>
<reference evidence="10" key="1">
    <citation type="submission" date="2016-11" db="UniProtKB">
        <authorList>
            <consortium name="WormBaseParasite"/>
        </authorList>
    </citation>
    <scope>IDENTIFICATION</scope>
</reference>
<dbReference type="Pfam" id="PF07690">
    <property type="entry name" value="MFS_1"/>
    <property type="match status" value="1"/>
</dbReference>
<dbReference type="InterPro" id="IPR011701">
    <property type="entry name" value="MFS"/>
</dbReference>
<evidence type="ECO:0000256" key="4">
    <source>
        <dbReference type="ARBA" id="ARBA00022989"/>
    </source>
</evidence>
<dbReference type="WBParaSite" id="BXY_0226900.1">
    <property type="protein sequence ID" value="BXY_0226900.1"/>
    <property type="gene ID" value="BXY_0226900"/>
</dbReference>
<feature type="transmembrane region" description="Helical" evidence="7">
    <location>
        <begin position="472"/>
        <end position="493"/>
    </location>
</feature>
<organism evidence="9 10">
    <name type="scientific">Bursaphelenchus xylophilus</name>
    <name type="common">Pinewood nematode worm</name>
    <name type="synonym">Aphelenchoides xylophilus</name>
    <dbReference type="NCBI Taxonomy" id="6326"/>
    <lineage>
        <taxon>Eukaryota</taxon>
        <taxon>Metazoa</taxon>
        <taxon>Ecdysozoa</taxon>
        <taxon>Nematoda</taxon>
        <taxon>Chromadorea</taxon>
        <taxon>Rhabditida</taxon>
        <taxon>Tylenchina</taxon>
        <taxon>Tylenchomorpha</taxon>
        <taxon>Aphelenchoidea</taxon>
        <taxon>Aphelenchoididae</taxon>
        <taxon>Bursaphelenchus</taxon>
    </lineage>
</organism>
<proteinExistence type="inferred from homology"/>
<dbReference type="PROSITE" id="PS50850">
    <property type="entry name" value="MFS"/>
    <property type="match status" value="1"/>
</dbReference>
<feature type="transmembrane region" description="Helical" evidence="7">
    <location>
        <begin position="365"/>
        <end position="386"/>
    </location>
</feature>
<protein>
    <submittedName>
        <fullName evidence="10">MFS domain-containing protein</fullName>
    </submittedName>
</protein>
<dbReference type="Proteomes" id="UP000095284">
    <property type="component" value="Unplaced"/>
</dbReference>